<dbReference type="RefSeq" id="WP_181418469.1">
    <property type="nucleotide sequence ID" value="NZ_QJTF01000041.1"/>
</dbReference>
<accession>A0A318STG8</accession>
<protein>
    <submittedName>
        <fullName evidence="1">Uncharacterized protein</fullName>
    </submittedName>
</protein>
<gene>
    <name evidence="1" type="ORF">C7477_14110</name>
</gene>
<proteinExistence type="predicted"/>
<dbReference type="EMBL" id="QJTF01000041">
    <property type="protein sequence ID" value="PYE85140.1"/>
    <property type="molecule type" value="Genomic_DNA"/>
</dbReference>
<name>A0A318STG8_9HYPH</name>
<dbReference type="AlphaFoldDB" id="A0A318STG8"/>
<reference evidence="1 2" key="1">
    <citation type="submission" date="2018-06" db="EMBL/GenBank/DDBJ databases">
        <title>Genomic Encyclopedia of Type Strains, Phase III (KMG-III): the genomes of soil and plant-associated and newly described type strains.</title>
        <authorList>
            <person name="Whitman W."/>
        </authorList>
    </citation>
    <scope>NUCLEOTIDE SEQUENCE [LARGE SCALE GENOMIC DNA]</scope>
    <source>
        <strain evidence="1 2">ORS 1419</strain>
    </source>
</reference>
<dbReference type="Proteomes" id="UP000247454">
    <property type="component" value="Unassembled WGS sequence"/>
</dbReference>
<evidence type="ECO:0000313" key="2">
    <source>
        <dbReference type="Proteomes" id="UP000247454"/>
    </source>
</evidence>
<organism evidence="1 2">
    <name type="scientific">Phyllobacterium leguminum</name>
    <dbReference type="NCBI Taxonomy" id="314237"/>
    <lineage>
        <taxon>Bacteria</taxon>
        <taxon>Pseudomonadati</taxon>
        <taxon>Pseudomonadota</taxon>
        <taxon>Alphaproteobacteria</taxon>
        <taxon>Hyphomicrobiales</taxon>
        <taxon>Phyllobacteriaceae</taxon>
        <taxon>Phyllobacterium</taxon>
    </lineage>
</organism>
<sequence length="46" mass="4731">MAGGAEISTIAAPAAITRLAAWGIIDVMMYEGGDRVEHAEADDVGQ</sequence>
<evidence type="ECO:0000313" key="1">
    <source>
        <dbReference type="EMBL" id="PYE85140.1"/>
    </source>
</evidence>
<comment type="caution">
    <text evidence="1">The sequence shown here is derived from an EMBL/GenBank/DDBJ whole genome shotgun (WGS) entry which is preliminary data.</text>
</comment>
<keyword evidence="2" id="KW-1185">Reference proteome</keyword>